<keyword evidence="2" id="KW-1185">Reference proteome</keyword>
<proteinExistence type="predicted"/>
<organism evidence="1 2">
    <name type="scientific">Candidatus Nitrosocosmicus oleophilus</name>
    <dbReference type="NCBI Taxonomy" id="1353260"/>
    <lineage>
        <taxon>Archaea</taxon>
        <taxon>Nitrososphaerota</taxon>
        <taxon>Nitrososphaeria</taxon>
        <taxon>Nitrososphaerales</taxon>
        <taxon>Nitrososphaeraceae</taxon>
        <taxon>Candidatus Nitrosocosmicus</taxon>
    </lineage>
</organism>
<dbReference type="Proteomes" id="UP000058925">
    <property type="component" value="Chromosome"/>
</dbReference>
<name>A0A654M4Y0_9ARCH</name>
<gene>
    <name evidence="1" type="ORF">NMY3_03594</name>
</gene>
<dbReference type="RefSeq" id="WP_196816783.1">
    <property type="nucleotide sequence ID" value="NZ_CP012850.1"/>
</dbReference>
<evidence type="ECO:0000313" key="1">
    <source>
        <dbReference type="EMBL" id="ALI37776.1"/>
    </source>
</evidence>
<reference evidence="2" key="1">
    <citation type="submission" date="2015-10" db="EMBL/GenBank/DDBJ databases">
        <title>Niche specialization of a soil ammonia-oxidizing archaeon, Candidatus Nitrosocosmicus oleophilus.</title>
        <authorList>
            <person name="Jung M.-Y."/>
            <person name="Rhee S.-K."/>
        </authorList>
    </citation>
    <scope>NUCLEOTIDE SEQUENCE [LARGE SCALE GENOMIC DNA]</scope>
    <source>
        <strain evidence="2">MY3</strain>
    </source>
</reference>
<dbReference type="OrthoDB" id="11696at2157"/>
<dbReference type="GeneID" id="60423411"/>
<dbReference type="KEGG" id="taa:NMY3_03594"/>
<accession>A0A654M4Y0</accession>
<sequence>MQNMDKLITKILSVFIVTGILGDYIPNVLATLGTPLEVCTGNSAAGQTGNSAAEQETE</sequence>
<protein>
    <submittedName>
        <fullName evidence="1">Uncharacterized protein</fullName>
    </submittedName>
</protein>
<evidence type="ECO:0000313" key="2">
    <source>
        <dbReference type="Proteomes" id="UP000058925"/>
    </source>
</evidence>
<dbReference type="EMBL" id="CP012850">
    <property type="protein sequence ID" value="ALI37776.1"/>
    <property type="molecule type" value="Genomic_DNA"/>
</dbReference>
<dbReference type="AlphaFoldDB" id="A0A654M4Y0"/>